<dbReference type="AlphaFoldDB" id="A0A835MVY7"/>
<accession>A0A835MVY7</accession>
<gene>
    <name evidence="2" type="ORF">SADUNF_Sadunf12G0058500</name>
</gene>
<name>A0A835MVY7_9ROSI</name>
<organism evidence="2 3">
    <name type="scientific">Salix dunnii</name>
    <dbReference type="NCBI Taxonomy" id="1413687"/>
    <lineage>
        <taxon>Eukaryota</taxon>
        <taxon>Viridiplantae</taxon>
        <taxon>Streptophyta</taxon>
        <taxon>Embryophyta</taxon>
        <taxon>Tracheophyta</taxon>
        <taxon>Spermatophyta</taxon>
        <taxon>Magnoliopsida</taxon>
        <taxon>eudicotyledons</taxon>
        <taxon>Gunneridae</taxon>
        <taxon>Pentapetalae</taxon>
        <taxon>rosids</taxon>
        <taxon>fabids</taxon>
        <taxon>Malpighiales</taxon>
        <taxon>Salicaceae</taxon>
        <taxon>Saliceae</taxon>
        <taxon>Salix</taxon>
    </lineage>
</organism>
<evidence type="ECO:0000256" key="1">
    <source>
        <dbReference type="SAM" id="Phobius"/>
    </source>
</evidence>
<reference evidence="2 3" key="1">
    <citation type="submission" date="2020-10" db="EMBL/GenBank/DDBJ databases">
        <title>Plant Genome Project.</title>
        <authorList>
            <person name="Zhang R.-G."/>
        </authorList>
    </citation>
    <scope>NUCLEOTIDE SEQUENCE [LARGE SCALE GENOMIC DNA]</scope>
    <source>
        <strain evidence="2">FAFU-HL-1</strain>
        <tissue evidence="2">Leaf</tissue>
    </source>
</reference>
<keyword evidence="3" id="KW-1185">Reference proteome</keyword>
<dbReference type="OrthoDB" id="1680575at2759"/>
<evidence type="ECO:0000313" key="2">
    <source>
        <dbReference type="EMBL" id="KAF9671543.1"/>
    </source>
</evidence>
<protein>
    <submittedName>
        <fullName evidence="2">Uncharacterized protein</fullName>
    </submittedName>
</protein>
<keyword evidence="1" id="KW-0472">Membrane</keyword>
<keyword evidence="1" id="KW-1133">Transmembrane helix</keyword>
<sequence>MMILKSFILVNLVSLCMKIINLVTRVRLYKKEKKRSKRNINNNKFIVRFMHNFSIQRVFINNFISIIQLLYFTKFNVSQISQNL</sequence>
<feature type="transmembrane region" description="Helical" evidence="1">
    <location>
        <begin position="6"/>
        <end position="24"/>
    </location>
</feature>
<comment type="caution">
    <text evidence="2">The sequence shown here is derived from an EMBL/GenBank/DDBJ whole genome shotgun (WGS) entry which is preliminary data.</text>
</comment>
<evidence type="ECO:0000313" key="3">
    <source>
        <dbReference type="Proteomes" id="UP000657918"/>
    </source>
</evidence>
<dbReference type="Proteomes" id="UP000657918">
    <property type="component" value="Unassembled WGS sequence"/>
</dbReference>
<keyword evidence="1" id="KW-0812">Transmembrane</keyword>
<feature type="transmembrane region" description="Helical" evidence="1">
    <location>
        <begin position="45"/>
        <end position="71"/>
    </location>
</feature>
<dbReference type="EMBL" id="JADGMS010000012">
    <property type="protein sequence ID" value="KAF9671543.1"/>
    <property type="molecule type" value="Genomic_DNA"/>
</dbReference>
<proteinExistence type="predicted"/>